<evidence type="ECO:0000313" key="2">
    <source>
        <dbReference type="Proteomes" id="UP001482620"/>
    </source>
</evidence>
<comment type="caution">
    <text evidence="1">The sequence shown here is derived from an EMBL/GenBank/DDBJ whole genome shotgun (WGS) entry which is preliminary data.</text>
</comment>
<gene>
    <name evidence="1" type="ORF">ILYODFUR_037787</name>
</gene>
<proteinExistence type="predicted"/>
<dbReference type="EMBL" id="JAHRIQ010066582">
    <property type="protein sequence ID" value="MEQ2242622.1"/>
    <property type="molecule type" value="Genomic_DNA"/>
</dbReference>
<accession>A0ABV0UDF0</accession>
<dbReference type="Proteomes" id="UP001482620">
    <property type="component" value="Unassembled WGS sequence"/>
</dbReference>
<sequence length="116" mass="12656">MKIFLYPLERLLFGMIVRSRKAGGVRIHGGCVQVICMLCCFFCFSIQGVMGRCFCTGVPNLRAISWASLGSGEPEEGVSSFCALHGNSTTPASLQFCCPKNLIVLFVFPDLQILPC</sequence>
<evidence type="ECO:0000313" key="1">
    <source>
        <dbReference type="EMBL" id="MEQ2242622.1"/>
    </source>
</evidence>
<reference evidence="1 2" key="1">
    <citation type="submission" date="2021-06" db="EMBL/GenBank/DDBJ databases">
        <authorList>
            <person name="Palmer J.M."/>
        </authorList>
    </citation>
    <scope>NUCLEOTIDE SEQUENCE [LARGE SCALE GENOMIC DNA]</scope>
    <source>
        <strain evidence="2">if_2019</strain>
        <tissue evidence="1">Muscle</tissue>
    </source>
</reference>
<name>A0ABV0UDF0_9TELE</name>
<keyword evidence="2" id="KW-1185">Reference proteome</keyword>
<protein>
    <recommendedName>
        <fullName evidence="3">Secreted protein</fullName>
    </recommendedName>
</protein>
<evidence type="ECO:0008006" key="3">
    <source>
        <dbReference type="Google" id="ProtNLM"/>
    </source>
</evidence>
<organism evidence="1 2">
    <name type="scientific">Ilyodon furcidens</name>
    <name type="common">goldbreast splitfin</name>
    <dbReference type="NCBI Taxonomy" id="33524"/>
    <lineage>
        <taxon>Eukaryota</taxon>
        <taxon>Metazoa</taxon>
        <taxon>Chordata</taxon>
        <taxon>Craniata</taxon>
        <taxon>Vertebrata</taxon>
        <taxon>Euteleostomi</taxon>
        <taxon>Actinopterygii</taxon>
        <taxon>Neopterygii</taxon>
        <taxon>Teleostei</taxon>
        <taxon>Neoteleostei</taxon>
        <taxon>Acanthomorphata</taxon>
        <taxon>Ovalentaria</taxon>
        <taxon>Atherinomorphae</taxon>
        <taxon>Cyprinodontiformes</taxon>
        <taxon>Goodeidae</taxon>
        <taxon>Ilyodon</taxon>
    </lineage>
</organism>